<keyword evidence="3 7" id="KW-0560">Oxidoreductase</keyword>
<feature type="domain" description="Enoyl reductase (ER)" evidence="6">
    <location>
        <begin position="8"/>
        <end position="348"/>
    </location>
</feature>
<dbReference type="GO" id="GO:0008270">
    <property type="term" value="F:zinc ion binding"/>
    <property type="evidence" value="ECO:0007669"/>
    <property type="project" value="InterPro"/>
</dbReference>
<dbReference type="Pfam" id="PF08240">
    <property type="entry name" value="ADH_N"/>
    <property type="match status" value="1"/>
</dbReference>
<dbReference type="InterPro" id="IPR020843">
    <property type="entry name" value="ER"/>
</dbReference>
<keyword evidence="5" id="KW-1133">Transmembrane helix</keyword>
<gene>
    <name evidence="7" type="primary">adhP</name>
</gene>
<evidence type="ECO:0000313" key="7">
    <source>
        <dbReference type="EMBL" id="AIF16348.1"/>
    </source>
</evidence>
<comment type="similarity">
    <text evidence="4">Belongs to the zinc-containing alcohol dehydrogenase family.</text>
</comment>
<dbReference type="InterPro" id="IPR036291">
    <property type="entry name" value="NAD(P)-bd_dom_sf"/>
</dbReference>
<protein>
    <submittedName>
        <fullName evidence="7">Alcohol dehydrogenase (AdhP)</fullName>
        <ecNumber evidence="7">1.1.1.1</ecNumber>
    </submittedName>
</protein>
<keyword evidence="5" id="KW-0812">Transmembrane</keyword>
<dbReference type="SMART" id="SM00829">
    <property type="entry name" value="PKS_ER"/>
    <property type="match status" value="1"/>
</dbReference>
<dbReference type="PROSITE" id="PS00059">
    <property type="entry name" value="ADH_ZINC"/>
    <property type="match status" value="1"/>
</dbReference>
<dbReference type="Gene3D" id="3.40.50.720">
    <property type="entry name" value="NAD(P)-binding Rossmann-like Domain"/>
    <property type="match status" value="1"/>
</dbReference>
<evidence type="ECO:0000259" key="6">
    <source>
        <dbReference type="SMART" id="SM00829"/>
    </source>
</evidence>
<evidence type="ECO:0000256" key="5">
    <source>
        <dbReference type="SAM" id="Phobius"/>
    </source>
</evidence>
<dbReference type="InterPro" id="IPR013149">
    <property type="entry name" value="ADH-like_C"/>
</dbReference>
<dbReference type="EMBL" id="KF901052">
    <property type="protein sequence ID" value="AIF16348.1"/>
    <property type="molecule type" value="Genomic_DNA"/>
</dbReference>
<dbReference type="SUPFAM" id="SSF51735">
    <property type="entry name" value="NAD(P)-binding Rossmann-fold domains"/>
    <property type="match status" value="1"/>
</dbReference>
<keyword evidence="1 4" id="KW-0479">Metal-binding</keyword>
<proteinExistence type="inferred from homology"/>
<organism evidence="7">
    <name type="scientific">uncultured marine thaumarchaeote KM3_73_F02</name>
    <dbReference type="NCBI Taxonomy" id="1456268"/>
    <lineage>
        <taxon>Archaea</taxon>
        <taxon>Nitrososphaerota</taxon>
        <taxon>environmental samples</taxon>
    </lineage>
</organism>
<sequence length="353" mass="37574">MKAARLVKANEPLSIEEIPTAKPRASEVLVSIRSAGVCHSDLHISEGGYSGPSGVFFTIEDRGMKLPLTLGHEVAGTVDSVGEDVRGFSEGEEVVVYPWVGEQSCPACTSGEENLCDTPRSLGIFQDGGYAEYILVPNYKYLVRAKGLDLDIAAILACSGITAYSALKKANVSPGERLIIIGAGGLGTQAISLAKSLTEATTIVIDVDDERLKTARELGADHTINSGSMNVVKEVKDLTDGLGCDVLIDFVNTQNTVESALMMLRRRAKLVLVGLFGGGAQVVLPLIPLKATSIIGSYTGPYQDLVELVALAKKGVVKPLVTKRFRLEEINEALSNLRDGKIIGRSVLHPQLS</sequence>
<dbReference type="InterPro" id="IPR013154">
    <property type="entry name" value="ADH-like_N"/>
</dbReference>
<dbReference type="CDD" id="cd08240">
    <property type="entry name" value="6_hydroxyhexanoate_dh_like"/>
    <property type="match status" value="1"/>
</dbReference>
<evidence type="ECO:0000256" key="1">
    <source>
        <dbReference type="ARBA" id="ARBA00022723"/>
    </source>
</evidence>
<feature type="transmembrane region" description="Helical" evidence="5">
    <location>
        <begin position="270"/>
        <end position="289"/>
    </location>
</feature>
<name>A0A075HR27_9ARCH</name>
<reference evidence="7" key="1">
    <citation type="journal article" date="2014" name="Genome Biol. Evol.">
        <title>Pangenome evidence for extensive interdomain horizontal transfer affecting lineage core and shell genes in uncultured planktonic thaumarchaeota and euryarchaeota.</title>
        <authorList>
            <person name="Deschamps P."/>
            <person name="Zivanovic Y."/>
            <person name="Moreira D."/>
            <person name="Rodriguez-Valera F."/>
            <person name="Lopez-Garcia P."/>
        </authorList>
    </citation>
    <scope>NUCLEOTIDE SEQUENCE</scope>
</reference>
<dbReference type="Gene3D" id="3.90.180.10">
    <property type="entry name" value="Medium-chain alcohol dehydrogenases, catalytic domain"/>
    <property type="match status" value="1"/>
</dbReference>
<dbReference type="GO" id="GO:0030554">
    <property type="term" value="F:adenyl nucleotide binding"/>
    <property type="evidence" value="ECO:0007669"/>
    <property type="project" value="UniProtKB-ARBA"/>
</dbReference>
<dbReference type="InterPro" id="IPR002328">
    <property type="entry name" value="ADH_Zn_CS"/>
</dbReference>
<dbReference type="EC" id="1.1.1.1" evidence="7"/>
<dbReference type="SUPFAM" id="SSF50129">
    <property type="entry name" value="GroES-like"/>
    <property type="match status" value="1"/>
</dbReference>
<keyword evidence="2 4" id="KW-0862">Zinc</keyword>
<evidence type="ECO:0000256" key="3">
    <source>
        <dbReference type="ARBA" id="ARBA00023002"/>
    </source>
</evidence>
<dbReference type="GO" id="GO:0051262">
    <property type="term" value="P:protein tetramerization"/>
    <property type="evidence" value="ECO:0007669"/>
    <property type="project" value="UniProtKB-ARBA"/>
</dbReference>
<dbReference type="InterPro" id="IPR050129">
    <property type="entry name" value="Zn_alcohol_dh"/>
</dbReference>
<comment type="cofactor">
    <cofactor evidence="4">
        <name>Zn(2+)</name>
        <dbReference type="ChEBI" id="CHEBI:29105"/>
    </cofactor>
</comment>
<accession>A0A075HR27</accession>
<keyword evidence="5" id="KW-0472">Membrane</keyword>
<dbReference type="GO" id="GO:0043168">
    <property type="term" value="F:anion binding"/>
    <property type="evidence" value="ECO:0007669"/>
    <property type="project" value="UniProtKB-ARBA"/>
</dbReference>
<dbReference type="PANTHER" id="PTHR43401:SF4">
    <property type="entry name" value="D-ARABINOSE 1-DEHYDROGENASE (NADP(+))"/>
    <property type="match status" value="1"/>
</dbReference>
<dbReference type="PANTHER" id="PTHR43401">
    <property type="entry name" value="L-THREONINE 3-DEHYDROGENASE"/>
    <property type="match status" value="1"/>
</dbReference>
<evidence type="ECO:0000256" key="4">
    <source>
        <dbReference type="RuleBase" id="RU361277"/>
    </source>
</evidence>
<dbReference type="AlphaFoldDB" id="A0A075HR27"/>
<dbReference type="GO" id="GO:0004022">
    <property type="term" value="F:alcohol dehydrogenase (NAD+) activity"/>
    <property type="evidence" value="ECO:0007669"/>
    <property type="project" value="UniProtKB-EC"/>
</dbReference>
<evidence type="ECO:0000256" key="2">
    <source>
        <dbReference type="ARBA" id="ARBA00022833"/>
    </source>
</evidence>
<dbReference type="InterPro" id="IPR011032">
    <property type="entry name" value="GroES-like_sf"/>
</dbReference>
<dbReference type="Pfam" id="PF00107">
    <property type="entry name" value="ADH_zinc_N"/>
    <property type="match status" value="1"/>
</dbReference>